<organism evidence="5 6">
    <name type="scientific">Microdochium trichocladiopsis</name>
    <dbReference type="NCBI Taxonomy" id="1682393"/>
    <lineage>
        <taxon>Eukaryota</taxon>
        <taxon>Fungi</taxon>
        <taxon>Dikarya</taxon>
        <taxon>Ascomycota</taxon>
        <taxon>Pezizomycotina</taxon>
        <taxon>Sordariomycetes</taxon>
        <taxon>Xylariomycetidae</taxon>
        <taxon>Xylariales</taxon>
        <taxon>Microdochiaceae</taxon>
        <taxon>Microdochium</taxon>
    </lineage>
</organism>
<keyword evidence="6" id="KW-1185">Reference proteome</keyword>
<dbReference type="PANTHER" id="PTHR48107:SF16">
    <property type="entry name" value="NADPH-DEPENDENT ALDEHYDE REDUCTASE 1, CHLOROPLASTIC"/>
    <property type="match status" value="1"/>
</dbReference>
<feature type="region of interest" description="Disordered" evidence="4">
    <location>
        <begin position="1"/>
        <end position="56"/>
    </location>
</feature>
<comment type="caution">
    <text evidence="5">The sequence shown here is derived from an EMBL/GenBank/DDBJ whole genome shotgun (WGS) entry which is preliminary data.</text>
</comment>
<dbReference type="PANTHER" id="PTHR48107">
    <property type="entry name" value="NADPH-DEPENDENT ALDEHYDE REDUCTASE-LIKE PROTEIN, CHLOROPLASTIC-RELATED"/>
    <property type="match status" value="1"/>
</dbReference>
<evidence type="ECO:0000256" key="1">
    <source>
        <dbReference type="ARBA" id="ARBA00006484"/>
    </source>
</evidence>
<dbReference type="SUPFAM" id="SSF51735">
    <property type="entry name" value="NAD(P)-binding Rossmann-fold domains"/>
    <property type="match status" value="1"/>
</dbReference>
<dbReference type="PRINTS" id="PR00081">
    <property type="entry name" value="GDHRDH"/>
</dbReference>
<evidence type="ECO:0000256" key="4">
    <source>
        <dbReference type="SAM" id="MobiDB-lite"/>
    </source>
</evidence>
<comment type="similarity">
    <text evidence="1 3">Belongs to the short-chain dehydrogenases/reductases (SDR) family.</text>
</comment>
<dbReference type="AlphaFoldDB" id="A0A9P8XPF6"/>
<dbReference type="Proteomes" id="UP000756346">
    <property type="component" value="Unassembled WGS sequence"/>
</dbReference>
<sequence>MDKAKKVAEKVTGHTESGETTKFSSGYEHPPQSQSQPGLERDLEPKPTKAHLRSEDEDYQLYRPANKLAGKRALVTGGDSGIGRAEEDAQHTKAQIEKNGRQAVLIAADLRAPTACLEAVKRVVAALGGIDILVNNVAYQMEQQDIADISEEEYHRTMQTNIDAPFFMSKYALPHMSAGSNIINTTSVDAYIAPPTHLDYAASKGVVLTFTRALAHQQASKGSQYKSRLFSLTNSSPPLDMASARCSQEIASASTLSPGFRNGTKSARVCGESSRIGDSFRHEVIQ</sequence>
<dbReference type="PRINTS" id="PR00080">
    <property type="entry name" value="SDRFAMILY"/>
</dbReference>
<keyword evidence="2" id="KW-0560">Oxidoreductase</keyword>
<reference evidence="5" key="1">
    <citation type="journal article" date="2021" name="Nat. Commun.">
        <title>Genetic determinants of endophytism in the Arabidopsis root mycobiome.</title>
        <authorList>
            <person name="Mesny F."/>
            <person name="Miyauchi S."/>
            <person name="Thiergart T."/>
            <person name="Pickel B."/>
            <person name="Atanasova L."/>
            <person name="Karlsson M."/>
            <person name="Huettel B."/>
            <person name="Barry K.W."/>
            <person name="Haridas S."/>
            <person name="Chen C."/>
            <person name="Bauer D."/>
            <person name="Andreopoulos W."/>
            <person name="Pangilinan J."/>
            <person name="LaButti K."/>
            <person name="Riley R."/>
            <person name="Lipzen A."/>
            <person name="Clum A."/>
            <person name="Drula E."/>
            <person name="Henrissat B."/>
            <person name="Kohler A."/>
            <person name="Grigoriev I.V."/>
            <person name="Martin F.M."/>
            <person name="Hacquard S."/>
        </authorList>
    </citation>
    <scope>NUCLEOTIDE SEQUENCE</scope>
    <source>
        <strain evidence="5">MPI-CAGE-CH-0230</strain>
    </source>
</reference>
<name>A0A9P8XPF6_9PEZI</name>
<evidence type="ECO:0000313" key="5">
    <source>
        <dbReference type="EMBL" id="KAH7009258.1"/>
    </source>
</evidence>
<dbReference type="InterPro" id="IPR002347">
    <property type="entry name" value="SDR_fam"/>
</dbReference>
<dbReference type="GeneID" id="70190921"/>
<dbReference type="GO" id="GO:0016614">
    <property type="term" value="F:oxidoreductase activity, acting on CH-OH group of donors"/>
    <property type="evidence" value="ECO:0007669"/>
    <property type="project" value="UniProtKB-ARBA"/>
</dbReference>
<dbReference type="EMBL" id="JAGTJQ010000019">
    <property type="protein sequence ID" value="KAH7009258.1"/>
    <property type="molecule type" value="Genomic_DNA"/>
</dbReference>
<proteinExistence type="inferred from homology"/>
<dbReference type="Pfam" id="PF00106">
    <property type="entry name" value="adh_short"/>
    <property type="match status" value="1"/>
</dbReference>
<protein>
    <submittedName>
        <fullName evidence="5">Uncharacterized protein</fullName>
    </submittedName>
</protein>
<feature type="compositionally biased region" description="Basic and acidic residues" evidence="4">
    <location>
        <begin position="1"/>
        <end position="19"/>
    </location>
</feature>
<evidence type="ECO:0000256" key="3">
    <source>
        <dbReference type="RuleBase" id="RU000363"/>
    </source>
</evidence>
<evidence type="ECO:0000256" key="2">
    <source>
        <dbReference type="ARBA" id="ARBA00023002"/>
    </source>
</evidence>
<dbReference type="InterPro" id="IPR036291">
    <property type="entry name" value="NAD(P)-bd_dom_sf"/>
</dbReference>
<dbReference type="Gene3D" id="3.40.50.720">
    <property type="entry name" value="NAD(P)-binding Rossmann-like Domain"/>
    <property type="match status" value="1"/>
</dbReference>
<gene>
    <name evidence="5" type="ORF">B0I36DRAFT_389979</name>
</gene>
<dbReference type="OrthoDB" id="47007at2759"/>
<evidence type="ECO:0000313" key="6">
    <source>
        <dbReference type="Proteomes" id="UP000756346"/>
    </source>
</evidence>
<accession>A0A9P8XPF6</accession>
<dbReference type="RefSeq" id="XP_046003919.1">
    <property type="nucleotide sequence ID" value="XM_046161375.1"/>
</dbReference>